<comment type="similarity">
    <text evidence="2">Belongs to the bacterial solute-binding protein 5 family.</text>
</comment>
<dbReference type="FunFam" id="3.10.105.10:FF:000002">
    <property type="entry name" value="Dipeptide ABC transporter, substrate-binding protein"/>
    <property type="match status" value="1"/>
</dbReference>
<feature type="chain" id="PRO_5012109028" evidence="4">
    <location>
        <begin position="24"/>
        <end position="530"/>
    </location>
</feature>
<dbReference type="Gene3D" id="3.90.76.10">
    <property type="entry name" value="Dipeptide-binding Protein, Domain 1"/>
    <property type="match status" value="1"/>
</dbReference>
<dbReference type="Gene3D" id="3.40.190.10">
    <property type="entry name" value="Periplasmic binding protein-like II"/>
    <property type="match status" value="1"/>
</dbReference>
<dbReference type="Gene3D" id="3.10.105.10">
    <property type="entry name" value="Dipeptide-binding Protein, Domain 3"/>
    <property type="match status" value="1"/>
</dbReference>
<dbReference type="InterPro" id="IPR030678">
    <property type="entry name" value="Peptide/Ni-bd"/>
</dbReference>
<dbReference type="SUPFAM" id="SSF53850">
    <property type="entry name" value="Periplasmic binding protein-like II"/>
    <property type="match status" value="1"/>
</dbReference>
<dbReference type="GO" id="GO:0043190">
    <property type="term" value="C:ATP-binding cassette (ABC) transporter complex"/>
    <property type="evidence" value="ECO:0007669"/>
    <property type="project" value="InterPro"/>
</dbReference>
<dbReference type="PANTHER" id="PTHR30290">
    <property type="entry name" value="PERIPLASMIC BINDING COMPONENT OF ABC TRANSPORTER"/>
    <property type="match status" value="1"/>
</dbReference>
<evidence type="ECO:0000259" key="5">
    <source>
        <dbReference type="Pfam" id="PF00496"/>
    </source>
</evidence>
<dbReference type="GO" id="GO:1904680">
    <property type="term" value="F:peptide transmembrane transporter activity"/>
    <property type="evidence" value="ECO:0007669"/>
    <property type="project" value="TreeGrafter"/>
</dbReference>
<comment type="subcellular location">
    <subcellularLocation>
        <location evidence="1">Periplasm</location>
    </subcellularLocation>
</comment>
<dbReference type="FunFam" id="3.90.76.10:FF:000002">
    <property type="entry name" value="Dipeptide ABC transporter, substrate-binding protein"/>
    <property type="match status" value="1"/>
</dbReference>
<reference evidence="6 7" key="1">
    <citation type="submission" date="2017-09" db="EMBL/GenBank/DDBJ databases">
        <authorList>
            <person name="Ehlers B."/>
            <person name="Leendertz F.H."/>
        </authorList>
    </citation>
    <scope>NUCLEOTIDE SEQUENCE [LARGE SCALE GENOMIC DNA]</scope>
    <source>
        <strain evidence="6 7">USBA 140</strain>
    </source>
</reference>
<dbReference type="CDD" id="cd08493">
    <property type="entry name" value="PBP2_DppA_like"/>
    <property type="match status" value="1"/>
</dbReference>
<evidence type="ECO:0000313" key="7">
    <source>
        <dbReference type="Proteomes" id="UP000219621"/>
    </source>
</evidence>
<feature type="domain" description="Solute-binding protein family 5" evidence="5">
    <location>
        <begin position="68"/>
        <end position="447"/>
    </location>
</feature>
<dbReference type="PANTHER" id="PTHR30290:SF38">
    <property type="entry name" value="D,D-DIPEPTIDE-BINDING PERIPLASMIC PROTEIN DDPA-RELATED"/>
    <property type="match status" value="1"/>
</dbReference>
<evidence type="ECO:0000256" key="4">
    <source>
        <dbReference type="SAM" id="SignalP"/>
    </source>
</evidence>
<proteinExistence type="inferred from homology"/>
<keyword evidence="3 4" id="KW-0732">Signal</keyword>
<feature type="signal peptide" evidence="4">
    <location>
        <begin position="1"/>
        <end position="23"/>
    </location>
</feature>
<accession>A0A286GNG2</accession>
<gene>
    <name evidence="6" type="ORF">SAMN05421508_106242</name>
</gene>
<evidence type="ECO:0000256" key="1">
    <source>
        <dbReference type="ARBA" id="ARBA00004418"/>
    </source>
</evidence>
<organism evidence="6 7">
    <name type="scientific">Caenispirillum bisanense</name>
    <dbReference type="NCBI Taxonomy" id="414052"/>
    <lineage>
        <taxon>Bacteria</taxon>
        <taxon>Pseudomonadati</taxon>
        <taxon>Pseudomonadota</taxon>
        <taxon>Alphaproteobacteria</taxon>
        <taxon>Rhodospirillales</taxon>
        <taxon>Novispirillaceae</taxon>
        <taxon>Caenispirillum</taxon>
    </lineage>
</organism>
<dbReference type="GO" id="GO:0042938">
    <property type="term" value="P:dipeptide transport"/>
    <property type="evidence" value="ECO:0007669"/>
    <property type="project" value="TreeGrafter"/>
</dbReference>
<dbReference type="InterPro" id="IPR039424">
    <property type="entry name" value="SBP_5"/>
</dbReference>
<evidence type="ECO:0000256" key="3">
    <source>
        <dbReference type="ARBA" id="ARBA00022729"/>
    </source>
</evidence>
<name>A0A286GNG2_9PROT</name>
<dbReference type="InterPro" id="IPR000914">
    <property type="entry name" value="SBP_5_dom"/>
</dbReference>
<dbReference type="FunFam" id="3.40.190.10:FF:000036">
    <property type="entry name" value="Dipeptide ABC transporter, substrate-binding protein"/>
    <property type="match status" value="1"/>
</dbReference>
<dbReference type="EMBL" id="OCNJ01000006">
    <property type="protein sequence ID" value="SOD97085.1"/>
    <property type="molecule type" value="Genomic_DNA"/>
</dbReference>
<dbReference type="PIRSF" id="PIRSF002741">
    <property type="entry name" value="MppA"/>
    <property type="match status" value="1"/>
</dbReference>
<dbReference type="GO" id="GO:0030288">
    <property type="term" value="C:outer membrane-bounded periplasmic space"/>
    <property type="evidence" value="ECO:0007669"/>
    <property type="project" value="TreeGrafter"/>
</dbReference>
<keyword evidence="7" id="KW-1185">Reference proteome</keyword>
<dbReference type="Pfam" id="PF00496">
    <property type="entry name" value="SBP_bac_5"/>
    <property type="match status" value="1"/>
</dbReference>
<dbReference type="OrthoDB" id="7232729at2"/>
<sequence>MTLKTLAAAAALSVALGAGAAQAKTLVYCSEASPEGFNPQLFTAGTTLDASSRQVYNRLVEFKRGTTEIVPGLAERWEISDDGKTYTFHLRPDVQFHSIDGFTPTRPLTADDVVWSFERQMNPRHPYHQVGGGSYEYFEAMSMGDLIERVEKVDDHTVRFHLTRPEAPMLANLAMDFASIFSKEYADAMMDAGTPDLVDSRPVGTGPFKMVDYQKDSVIRYLAHPDYWEGKAALDRLVFSITPDAGVRFAKIKAGECHLMPYPNPADVPLMRDHPDLRVMEAPGLNVGYLAFNTEKPPMDDPRVRRALSMAIDKDAIVEAVYLNQAMAAKNPMPPMLLGYADDIEDHPYDPQAAKRLLAEAGYPDGFATDVWAVPIHSHINPNSRRQAEMIQADWQKIGVTAEIKTYEWGEYLKRSKDGEHQTLLLGWNGDNGDPDNFLAVLLSCDSVGAANRARWCDQEFDAAVMEAKRVSDPAARAALYEKAQRRFHEQVPWDPMVHAKLFDVVRKEVTGYTPSPFDAHVFYGVDLED</sequence>
<evidence type="ECO:0000313" key="6">
    <source>
        <dbReference type="EMBL" id="SOD97085.1"/>
    </source>
</evidence>
<dbReference type="RefSeq" id="WP_097279998.1">
    <property type="nucleotide sequence ID" value="NZ_OCNJ01000006.1"/>
</dbReference>
<dbReference type="Proteomes" id="UP000219621">
    <property type="component" value="Unassembled WGS sequence"/>
</dbReference>
<evidence type="ECO:0000256" key="2">
    <source>
        <dbReference type="ARBA" id="ARBA00005695"/>
    </source>
</evidence>
<dbReference type="AlphaFoldDB" id="A0A286GNG2"/>
<protein>
    <submittedName>
        <fullName evidence="6">Dipeptide transport system substrate-binding protein</fullName>
    </submittedName>
</protein>